<dbReference type="GO" id="GO:0055085">
    <property type="term" value="P:transmembrane transport"/>
    <property type="evidence" value="ECO:0007669"/>
    <property type="project" value="InterPro"/>
</dbReference>
<evidence type="ECO:0000256" key="4">
    <source>
        <dbReference type="ARBA" id="ARBA00022475"/>
    </source>
</evidence>
<proteinExistence type="inferred from homology"/>
<keyword evidence="6" id="KW-0812">Transmembrane</keyword>
<dbReference type="Proteomes" id="UP000198672">
    <property type="component" value="Unassembled WGS sequence"/>
</dbReference>
<evidence type="ECO:0000313" key="13">
    <source>
        <dbReference type="Proteomes" id="UP000198672"/>
    </source>
</evidence>
<sequence length="277" mass="29093">MSADQRVKTTMTRPDSAPPGAWLGLALALSAALHGALAAVLWQSEAPRSPQPETHTLAVELMRVGVNLEPSEPTPAPILTPPPALAPAPQLAPQIAPNTTSKSAPKPAQPVAKPKSQSKSKSKPKPTAHAARRRAASSQRTQPSNGSAKPATAPTPANRDRAEPSSPPPAATSAAMQRSAERAYLSALHRAIARHQHYPASARRQGQSGVATVAFTLAADGRISQIRLVQSSGHAALDRSAVQALTRLGRFEPIPAALERRTWSLHIPIRFALASAE</sequence>
<evidence type="ECO:0000256" key="5">
    <source>
        <dbReference type="ARBA" id="ARBA00022519"/>
    </source>
</evidence>
<evidence type="ECO:0000256" key="7">
    <source>
        <dbReference type="ARBA" id="ARBA00022927"/>
    </source>
</evidence>
<keyword evidence="5" id="KW-0997">Cell inner membrane</keyword>
<dbReference type="AlphaFoldDB" id="A0A1H3EC36"/>
<organism evidence="12 13">
    <name type="scientific">Allochromatium warmingii</name>
    <name type="common">Chromatium warmingii</name>
    <dbReference type="NCBI Taxonomy" id="61595"/>
    <lineage>
        <taxon>Bacteria</taxon>
        <taxon>Pseudomonadati</taxon>
        <taxon>Pseudomonadota</taxon>
        <taxon>Gammaproteobacteria</taxon>
        <taxon>Chromatiales</taxon>
        <taxon>Chromatiaceae</taxon>
        <taxon>Allochromatium</taxon>
    </lineage>
</organism>
<dbReference type="Gene3D" id="3.30.1150.10">
    <property type="match status" value="1"/>
</dbReference>
<evidence type="ECO:0000256" key="6">
    <source>
        <dbReference type="ARBA" id="ARBA00022692"/>
    </source>
</evidence>
<dbReference type="PANTHER" id="PTHR33446">
    <property type="entry name" value="PROTEIN TONB-RELATED"/>
    <property type="match status" value="1"/>
</dbReference>
<dbReference type="NCBIfam" id="TIGR01352">
    <property type="entry name" value="tonB_Cterm"/>
    <property type="match status" value="1"/>
</dbReference>
<feature type="compositionally biased region" description="Pro residues" evidence="10">
    <location>
        <begin position="72"/>
        <end position="86"/>
    </location>
</feature>
<keyword evidence="3" id="KW-0813">Transport</keyword>
<evidence type="ECO:0000256" key="10">
    <source>
        <dbReference type="SAM" id="MobiDB-lite"/>
    </source>
</evidence>
<dbReference type="EMBL" id="FNOW01000012">
    <property type="protein sequence ID" value="SDX76303.1"/>
    <property type="molecule type" value="Genomic_DNA"/>
</dbReference>
<dbReference type="SUPFAM" id="SSF74653">
    <property type="entry name" value="TolA/TonB C-terminal domain"/>
    <property type="match status" value="1"/>
</dbReference>
<dbReference type="OrthoDB" id="9115347at2"/>
<name>A0A1H3EC36_ALLWA</name>
<protein>
    <submittedName>
        <fullName evidence="12">Protein TonB</fullName>
    </submittedName>
</protein>
<keyword evidence="9" id="KW-0472">Membrane</keyword>
<comment type="similarity">
    <text evidence="2">Belongs to the TonB family.</text>
</comment>
<dbReference type="GO" id="GO:0098797">
    <property type="term" value="C:plasma membrane protein complex"/>
    <property type="evidence" value="ECO:0007669"/>
    <property type="project" value="TreeGrafter"/>
</dbReference>
<dbReference type="InterPro" id="IPR037682">
    <property type="entry name" value="TonB_C"/>
</dbReference>
<dbReference type="PROSITE" id="PS52015">
    <property type="entry name" value="TONB_CTD"/>
    <property type="match status" value="1"/>
</dbReference>
<dbReference type="InterPro" id="IPR006260">
    <property type="entry name" value="TonB/TolA_C"/>
</dbReference>
<feature type="compositionally biased region" description="Low complexity" evidence="10">
    <location>
        <begin position="87"/>
        <end position="115"/>
    </location>
</feature>
<feature type="compositionally biased region" description="Basic residues" evidence="10">
    <location>
        <begin position="116"/>
        <end position="135"/>
    </location>
</feature>
<dbReference type="PANTHER" id="PTHR33446:SF2">
    <property type="entry name" value="PROTEIN TONB"/>
    <property type="match status" value="1"/>
</dbReference>
<keyword evidence="4" id="KW-1003">Cell membrane</keyword>
<evidence type="ECO:0000256" key="1">
    <source>
        <dbReference type="ARBA" id="ARBA00004383"/>
    </source>
</evidence>
<keyword evidence="8" id="KW-1133">Transmembrane helix</keyword>
<dbReference type="GO" id="GO:0031992">
    <property type="term" value="F:energy transducer activity"/>
    <property type="evidence" value="ECO:0007669"/>
    <property type="project" value="TreeGrafter"/>
</dbReference>
<keyword evidence="13" id="KW-1185">Reference proteome</keyword>
<keyword evidence="7" id="KW-0653">Protein transport</keyword>
<gene>
    <name evidence="12" type="ORF">SAMN05421644_11244</name>
</gene>
<dbReference type="STRING" id="61595.SAMN05421644_11244"/>
<evidence type="ECO:0000256" key="8">
    <source>
        <dbReference type="ARBA" id="ARBA00022989"/>
    </source>
</evidence>
<dbReference type="GO" id="GO:0015031">
    <property type="term" value="P:protein transport"/>
    <property type="evidence" value="ECO:0007669"/>
    <property type="project" value="UniProtKB-KW"/>
</dbReference>
<feature type="region of interest" description="Disordered" evidence="10">
    <location>
        <begin position="72"/>
        <end position="181"/>
    </location>
</feature>
<dbReference type="RefSeq" id="WP_091332876.1">
    <property type="nucleotide sequence ID" value="NZ_FNOW01000012.1"/>
</dbReference>
<reference evidence="13" key="1">
    <citation type="submission" date="2016-10" db="EMBL/GenBank/DDBJ databases">
        <authorList>
            <person name="Varghese N."/>
            <person name="Submissions S."/>
        </authorList>
    </citation>
    <scope>NUCLEOTIDE SEQUENCE [LARGE SCALE GENOMIC DNA]</scope>
    <source>
        <strain evidence="13">DSM 173</strain>
    </source>
</reference>
<feature type="domain" description="TonB C-terminal" evidence="11">
    <location>
        <begin position="183"/>
        <end position="277"/>
    </location>
</feature>
<accession>A0A1H3EC36</accession>
<dbReference type="Pfam" id="PF03544">
    <property type="entry name" value="TonB_C"/>
    <property type="match status" value="1"/>
</dbReference>
<evidence type="ECO:0000256" key="2">
    <source>
        <dbReference type="ARBA" id="ARBA00006555"/>
    </source>
</evidence>
<evidence type="ECO:0000313" key="12">
    <source>
        <dbReference type="EMBL" id="SDX76303.1"/>
    </source>
</evidence>
<evidence type="ECO:0000256" key="9">
    <source>
        <dbReference type="ARBA" id="ARBA00023136"/>
    </source>
</evidence>
<evidence type="ECO:0000256" key="3">
    <source>
        <dbReference type="ARBA" id="ARBA00022448"/>
    </source>
</evidence>
<dbReference type="InterPro" id="IPR051045">
    <property type="entry name" value="TonB-dependent_transducer"/>
</dbReference>
<comment type="subcellular location">
    <subcellularLocation>
        <location evidence="1">Cell inner membrane</location>
        <topology evidence="1">Single-pass membrane protein</topology>
        <orientation evidence="1">Periplasmic side</orientation>
    </subcellularLocation>
</comment>
<evidence type="ECO:0000259" key="11">
    <source>
        <dbReference type="PROSITE" id="PS52015"/>
    </source>
</evidence>